<proteinExistence type="predicted"/>
<evidence type="ECO:0000313" key="1">
    <source>
        <dbReference type="EMBL" id="GAH81232.1"/>
    </source>
</evidence>
<dbReference type="EMBL" id="BARU01039450">
    <property type="protein sequence ID" value="GAH81232.1"/>
    <property type="molecule type" value="Genomic_DNA"/>
</dbReference>
<accession>X1IHP3</accession>
<evidence type="ECO:0008006" key="2">
    <source>
        <dbReference type="Google" id="ProtNLM"/>
    </source>
</evidence>
<feature type="non-terminal residue" evidence="1">
    <location>
        <position position="34"/>
    </location>
</feature>
<sequence>MIYVFDSDTLIDLFRHYYLERFPTLWQNFDNLVS</sequence>
<reference evidence="1" key="1">
    <citation type="journal article" date="2014" name="Front. Microbiol.">
        <title>High frequency of phylogenetically diverse reductive dehalogenase-homologous genes in deep subseafloor sedimentary metagenomes.</title>
        <authorList>
            <person name="Kawai M."/>
            <person name="Futagami T."/>
            <person name="Toyoda A."/>
            <person name="Takaki Y."/>
            <person name="Nishi S."/>
            <person name="Hori S."/>
            <person name="Arai W."/>
            <person name="Tsubouchi T."/>
            <person name="Morono Y."/>
            <person name="Uchiyama I."/>
            <person name="Ito T."/>
            <person name="Fujiyama A."/>
            <person name="Inagaki F."/>
            <person name="Takami H."/>
        </authorList>
    </citation>
    <scope>NUCLEOTIDE SEQUENCE</scope>
    <source>
        <strain evidence="1">Expedition CK06-06</strain>
    </source>
</reference>
<name>X1IHP3_9ZZZZ</name>
<protein>
    <recommendedName>
        <fullName evidence="2">DUF4411 domain-containing protein</fullName>
    </recommendedName>
</protein>
<comment type="caution">
    <text evidence="1">The sequence shown here is derived from an EMBL/GenBank/DDBJ whole genome shotgun (WGS) entry which is preliminary data.</text>
</comment>
<dbReference type="AlphaFoldDB" id="X1IHP3"/>
<organism evidence="1">
    <name type="scientific">marine sediment metagenome</name>
    <dbReference type="NCBI Taxonomy" id="412755"/>
    <lineage>
        <taxon>unclassified sequences</taxon>
        <taxon>metagenomes</taxon>
        <taxon>ecological metagenomes</taxon>
    </lineage>
</organism>
<gene>
    <name evidence="1" type="ORF">S03H2_61143</name>
</gene>